<keyword evidence="2" id="KW-0813">Transport</keyword>
<keyword evidence="3" id="KW-1134">Transmembrane beta strand</keyword>
<evidence type="ECO:0000256" key="2">
    <source>
        <dbReference type="ARBA" id="ARBA00022448"/>
    </source>
</evidence>
<dbReference type="AlphaFoldDB" id="A0A7V1LKI5"/>
<gene>
    <name evidence="9" type="ORF">ENJ10_00800</name>
</gene>
<keyword evidence="9" id="KW-0675">Receptor</keyword>
<dbReference type="SUPFAM" id="SSF56935">
    <property type="entry name" value="Porins"/>
    <property type="match status" value="1"/>
</dbReference>
<dbReference type="InterPro" id="IPR012910">
    <property type="entry name" value="Plug_dom"/>
</dbReference>
<comment type="caution">
    <text evidence="9">The sequence shown here is derived from an EMBL/GenBank/DDBJ whole genome shotgun (WGS) entry which is preliminary data.</text>
</comment>
<dbReference type="EMBL" id="DRLD01000023">
    <property type="protein sequence ID" value="HED09202.1"/>
    <property type="molecule type" value="Genomic_DNA"/>
</dbReference>
<dbReference type="InterPro" id="IPR036942">
    <property type="entry name" value="Beta-barrel_TonB_sf"/>
</dbReference>
<dbReference type="Pfam" id="PF07715">
    <property type="entry name" value="Plug"/>
    <property type="match status" value="1"/>
</dbReference>
<keyword evidence="6" id="KW-0472">Membrane</keyword>
<dbReference type="InterPro" id="IPR008969">
    <property type="entry name" value="CarboxyPept-like_regulatory"/>
</dbReference>
<dbReference type="GO" id="GO:0044718">
    <property type="term" value="P:siderophore transmembrane transport"/>
    <property type="evidence" value="ECO:0007669"/>
    <property type="project" value="TreeGrafter"/>
</dbReference>
<keyword evidence="5" id="KW-0732">Signal</keyword>
<dbReference type="PANTHER" id="PTHR30069">
    <property type="entry name" value="TONB-DEPENDENT OUTER MEMBRANE RECEPTOR"/>
    <property type="match status" value="1"/>
</dbReference>
<dbReference type="GO" id="GO:0009279">
    <property type="term" value="C:cell outer membrane"/>
    <property type="evidence" value="ECO:0007669"/>
    <property type="project" value="UniProtKB-SubCell"/>
</dbReference>
<dbReference type="Proteomes" id="UP000886005">
    <property type="component" value="Unassembled WGS sequence"/>
</dbReference>
<evidence type="ECO:0000259" key="8">
    <source>
        <dbReference type="Pfam" id="PF07715"/>
    </source>
</evidence>
<organism evidence="9">
    <name type="scientific">Caldithrix abyssi</name>
    <dbReference type="NCBI Taxonomy" id="187145"/>
    <lineage>
        <taxon>Bacteria</taxon>
        <taxon>Pseudomonadati</taxon>
        <taxon>Calditrichota</taxon>
        <taxon>Calditrichia</taxon>
        <taxon>Calditrichales</taxon>
        <taxon>Calditrichaceae</taxon>
        <taxon>Caldithrix</taxon>
    </lineage>
</organism>
<evidence type="ECO:0000256" key="5">
    <source>
        <dbReference type="ARBA" id="ARBA00022729"/>
    </source>
</evidence>
<dbReference type="Pfam" id="PF13715">
    <property type="entry name" value="CarbopepD_reg_2"/>
    <property type="match status" value="1"/>
</dbReference>
<feature type="domain" description="TonB-dependent receptor plug" evidence="8">
    <location>
        <begin position="95"/>
        <end position="204"/>
    </location>
</feature>
<keyword evidence="7" id="KW-0998">Cell outer membrane</keyword>
<keyword evidence="4" id="KW-0812">Transmembrane</keyword>
<proteinExistence type="predicted"/>
<protein>
    <submittedName>
        <fullName evidence="9">TonB-dependent receptor</fullName>
    </submittedName>
</protein>
<evidence type="ECO:0000256" key="7">
    <source>
        <dbReference type="ARBA" id="ARBA00023237"/>
    </source>
</evidence>
<dbReference type="SUPFAM" id="SSF49464">
    <property type="entry name" value="Carboxypeptidase regulatory domain-like"/>
    <property type="match status" value="1"/>
</dbReference>
<evidence type="ECO:0000313" key="9">
    <source>
        <dbReference type="EMBL" id="HED09202.1"/>
    </source>
</evidence>
<sequence>MAGTIKGKVTGASDDAPLIGANVYLEGTTMGAATDDEGMYEIDAADGTYTLVCEYVGYATQKVEVTVDGTVEVNFQLVEYLFSKTISVIADRAKERETPVAFTNVAKAKIEEQLGSRDIPMVMNTTPSVYSTMQGGGSGDARINVRGFNQRNVAIMINGVPVNDMENGWVYWSNWDGVGDATSSIQMQRGLSAVNLATPSIGGTMNIITDPTALNSGFRLKQEYGSGTMLKTTFTANTGLIDDKYAISATVVRKIGDGVIDKTWTDAWAYYFGASYNVNDNNRLEFYALGAPQRHGQNLYKQNIAAYSKSFAKDLGYSQEALDAFEEKGRLWNQNWGPVSSSYTGKQAVEGNTFDRYDKNFINERENFFHKPQVNLNWYSTLSDNMSFTNVLYYSGGTGGGTGTYGKFQPDFSRNPWVWDWDKIIAKQQGDTAQTVIRNSRNNQWTIGNIAKLYWKANDNLSTMFGVDWRTAEIEHYREIRDMLGASVFIDTRNEFDTTPASQEKRLGDKVNYFNTNTVDWIGGFAQAEYTLDELTAYGTVGYSSIKYGFTDHFKKGDDGNELSLQSDNISSFQVKGGAMYRINDDMEVYGNAGYVEKVPIFDAVIDDRNGVFADNPANETFLSFEGGLNYRGLDGMLSSKLSFYYTKWQDRTMTRGIEITQGVFDILFISGLDQLHTGFEFEAAFQPMPMFRLDLAGSIGSWNTLNDVSGSYRTVESGTTVTKNYQLAVKDLKIGDAPQTQVAVAATVFPIQGMSIQGVLKYYDQFYADWDPTSRIVFDGDTPDRGQSWLTPSYNLVDMHASYQLPFDLNGVQFKLSAHIFNLLDTEYISDATDNSRFNAYRGDGKNHKADDAEVFFGIPRTFNLGLSITY</sequence>
<evidence type="ECO:0000256" key="4">
    <source>
        <dbReference type="ARBA" id="ARBA00022692"/>
    </source>
</evidence>
<evidence type="ECO:0000256" key="6">
    <source>
        <dbReference type="ARBA" id="ARBA00023136"/>
    </source>
</evidence>
<dbReference type="GO" id="GO:0015344">
    <property type="term" value="F:siderophore uptake transmembrane transporter activity"/>
    <property type="evidence" value="ECO:0007669"/>
    <property type="project" value="TreeGrafter"/>
</dbReference>
<comment type="subcellular location">
    <subcellularLocation>
        <location evidence="1">Cell outer membrane</location>
        <topology evidence="1">Multi-pass membrane protein</topology>
    </subcellularLocation>
</comment>
<accession>A0A7V1LKI5</accession>
<name>A0A7V1LKI5_CALAY</name>
<evidence type="ECO:0000256" key="1">
    <source>
        <dbReference type="ARBA" id="ARBA00004571"/>
    </source>
</evidence>
<reference evidence="9" key="1">
    <citation type="journal article" date="2020" name="mSystems">
        <title>Genome- and Community-Level Interaction Insights into Carbon Utilization and Element Cycling Functions of Hydrothermarchaeota in Hydrothermal Sediment.</title>
        <authorList>
            <person name="Zhou Z."/>
            <person name="Liu Y."/>
            <person name="Xu W."/>
            <person name="Pan J."/>
            <person name="Luo Z.H."/>
            <person name="Li M."/>
        </authorList>
    </citation>
    <scope>NUCLEOTIDE SEQUENCE [LARGE SCALE GENOMIC DNA]</scope>
    <source>
        <strain evidence="9">HyVt-456</strain>
    </source>
</reference>
<evidence type="ECO:0000256" key="3">
    <source>
        <dbReference type="ARBA" id="ARBA00022452"/>
    </source>
</evidence>
<dbReference type="PANTHER" id="PTHR30069:SF29">
    <property type="entry name" value="HEMOGLOBIN AND HEMOGLOBIN-HAPTOGLOBIN-BINDING PROTEIN 1-RELATED"/>
    <property type="match status" value="1"/>
</dbReference>
<dbReference type="InterPro" id="IPR039426">
    <property type="entry name" value="TonB-dep_rcpt-like"/>
</dbReference>
<dbReference type="Gene3D" id="2.60.40.1120">
    <property type="entry name" value="Carboxypeptidase-like, regulatory domain"/>
    <property type="match status" value="1"/>
</dbReference>
<dbReference type="Gene3D" id="2.170.130.10">
    <property type="entry name" value="TonB-dependent receptor, plug domain"/>
    <property type="match status" value="1"/>
</dbReference>
<dbReference type="InterPro" id="IPR037066">
    <property type="entry name" value="Plug_dom_sf"/>
</dbReference>
<dbReference type="Gene3D" id="2.40.170.20">
    <property type="entry name" value="TonB-dependent receptor, beta-barrel domain"/>
    <property type="match status" value="1"/>
</dbReference>